<feature type="transmembrane region" description="Helical" evidence="1">
    <location>
        <begin position="29"/>
        <end position="62"/>
    </location>
</feature>
<dbReference type="Proteomes" id="UP001420932">
    <property type="component" value="Unassembled WGS sequence"/>
</dbReference>
<keyword evidence="1" id="KW-0472">Membrane</keyword>
<comment type="caution">
    <text evidence="2">The sequence shown here is derived from an EMBL/GenBank/DDBJ whole genome shotgun (WGS) entry which is preliminary data.</text>
</comment>
<reference evidence="2 3" key="1">
    <citation type="submission" date="2024-01" db="EMBL/GenBank/DDBJ databases">
        <title>Genome assemblies of Stephania.</title>
        <authorList>
            <person name="Yang L."/>
        </authorList>
    </citation>
    <scope>NUCLEOTIDE SEQUENCE [LARGE SCALE GENOMIC DNA]</scope>
    <source>
        <strain evidence="2">YNDBR</strain>
        <tissue evidence="2">Leaf</tissue>
    </source>
</reference>
<keyword evidence="3" id="KW-1185">Reference proteome</keyword>
<protein>
    <submittedName>
        <fullName evidence="2">Uncharacterized protein</fullName>
    </submittedName>
</protein>
<keyword evidence="1" id="KW-0812">Transmembrane</keyword>
<organism evidence="2 3">
    <name type="scientific">Stephania yunnanensis</name>
    <dbReference type="NCBI Taxonomy" id="152371"/>
    <lineage>
        <taxon>Eukaryota</taxon>
        <taxon>Viridiplantae</taxon>
        <taxon>Streptophyta</taxon>
        <taxon>Embryophyta</taxon>
        <taxon>Tracheophyta</taxon>
        <taxon>Spermatophyta</taxon>
        <taxon>Magnoliopsida</taxon>
        <taxon>Ranunculales</taxon>
        <taxon>Menispermaceae</taxon>
        <taxon>Menispermoideae</taxon>
        <taxon>Cissampelideae</taxon>
        <taxon>Stephania</taxon>
    </lineage>
</organism>
<gene>
    <name evidence="2" type="ORF">Syun_006651</name>
</gene>
<sequence>MKEIIATPRPWKELVDLSAFGKPDNSADAMFAVISGVVVAMPIYAIAVVSIYAIDAMLLSCLGFMRKR</sequence>
<evidence type="ECO:0000313" key="3">
    <source>
        <dbReference type="Proteomes" id="UP001420932"/>
    </source>
</evidence>
<proteinExistence type="predicted"/>
<accession>A0AAP0KY02</accession>
<name>A0AAP0KY02_9MAGN</name>
<evidence type="ECO:0000256" key="1">
    <source>
        <dbReference type="SAM" id="Phobius"/>
    </source>
</evidence>
<keyword evidence="1" id="KW-1133">Transmembrane helix</keyword>
<dbReference type="AlphaFoldDB" id="A0AAP0KY02"/>
<dbReference type="EMBL" id="JBBNAF010000003">
    <property type="protein sequence ID" value="KAK9160310.1"/>
    <property type="molecule type" value="Genomic_DNA"/>
</dbReference>
<evidence type="ECO:0000313" key="2">
    <source>
        <dbReference type="EMBL" id="KAK9160310.1"/>
    </source>
</evidence>